<accession>A0A834Y7B8</accession>
<evidence type="ECO:0000313" key="2">
    <source>
        <dbReference type="Proteomes" id="UP000639338"/>
    </source>
</evidence>
<dbReference type="AlphaFoldDB" id="A0A834Y7B8"/>
<dbReference type="EMBL" id="JACMRX010000001">
    <property type="protein sequence ID" value="KAF7997906.1"/>
    <property type="molecule type" value="Genomic_DNA"/>
</dbReference>
<evidence type="ECO:0000313" key="1">
    <source>
        <dbReference type="EMBL" id="KAF7997906.1"/>
    </source>
</evidence>
<name>A0A834Y7B8_APHGI</name>
<sequence length="195" mass="22342">MTNEKRYIVIILATCISMTMALVTDNNTIMESVVKEKILSRQKRYLTFPEGSNLQLVYCLTIGTFPRPADMVVGMTIALAWQLPSKIDKKITTLLHRQSRSIAFPKIEAFLQSIGLDGKSCVMRALCEAGQRKDTDVGKGTFIQELLHSIFRLRNDGTKFEKQKHKIYDYVHNLKNNNCAEEYPTCQHSIYELDF</sequence>
<dbReference type="SMART" id="SM00718">
    <property type="entry name" value="DM4_12"/>
    <property type="match status" value="1"/>
</dbReference>
<protein>
    <submittedName>
        <fullName evidence="1">Uncharacterized protein</fullName>
    </submittedName>
</protein>
<proteinExistence type="predicted"/>
<dbReference type="PANTHER" id="PTHR21398">
    <property type="entry name" value="AGAP007094-PA"/>
    <property type="match status" value="1"/>
</dbReference>
<dbReference type="InterPro" id="IPR006631">
    <property type="entry name" value="DM4_12"/>
</dbReference>
<comment type="caution">
    <text evidence="1">The sequence shown here is derived from an EMBL/GenBank/DDBJ whole genome shotgun (WGS) entry which is preliminary data.</text>
</comment>
<dbReference type="OrthoDB" id="6617264at2759"/>
<dbReference type="PANTHER" id="PTHR21398:SF1">
    <property type="entry name" value="FI03705P"/>
    <property type="match status" value="1"/>
</dbReference>
<dbReference type="Proteomes" id="UP000639338">
    <property type="component" value="Unassembled WGS sequence"/>
</dbReference>
<keyword evidence="2" id="KW-1185">Reference proteome</keyword>
<dbReference type="Pfam" id="PF07841">
    <property type="entry name" value="DM4_12"/>
    <property type="match status" value="1"/>
</dbReference>
<gene>
    <name evidence="1" type="ORF">HCN44_009304</name>
</gene>
<organism evidence="1 2">
    <name type="scientific">Aphidius gifuensis</name>
    <name type="common">Parasitoid wasp</name>
    <dbReference type="NCBI Taxonomy" id="684658"/>
    <lineage>
        <taxon>Eukaryota</taxon>
        <taxon>Metazoa</taxon>
        <taxon>Ecdysozoa</taxon>
        <taxon>Arthropoda</taxon>
        <taxon>Hexapoda</taxon>
        <taxon>Insecta</taxon>
        <taxon>Pterygota</taxon>
        <taxon>Neoptera</taxon>
        <taxon>Endopterygota</taxon>
        <taxon>Hymenoptera</taxon>
        <taxon>Apocrita</taxon>
        <taxon>Ichneumonoidea</taxon>
        <taxon>Braconidae</taxon>
        <taxon>Aphidiinae</taxon>
        <taxon>Aphidius</taxon>
    </lineage>
</organism>
<reference evidence="1 2" key="1">
    <citation type="submission" date="2020-08" db="EMBL/GenBank/DDBJ databases">
        <title>Aphidius gifuensis genome sequencing and assembly.</title>
        <authorList>
            <person name="Du Z."/>
        </authorList>
    </citation>
    <scope>NUCLEOTIDE SEQUENCE [LARGE SCALE GENOMIC DNA]</scope>
    <source>
        <strain evidence="1">YNYX2018</strain>
        <tissue evidence="1">Adults</tissue>
    </source>
</reference>